<gene>
    <name evidence="2" type="ORF">PXEA_LOCUS37875</name>
</gene>
<dbReference type="EMBL" id="CAAALY010299013">
    <property type="protein sequence ID" value="VEL44435.1"/>
    <property type="molecule type" value="Genomic_DNA"/>
</dbReference>
<keyword evidence="3" id="KW-1185">Reference proteome</keyword>
<protein>
    <submittedName>
        <fullName evidence="2">Uncharacterized protein</fullName>
    </submittedName>
</protein>
<dbReference type="Proteomes" id="UP000784294">
    <property type="component" value="Unassembled WGS sequence"/>
</dbReference>
<organism evidence="2 3">
    <name type="scientific">Protopolystoma xenopodis</name>
    <dbReference type="NCBI Taxonomy" id="117903"/>
    <lineage>
        <taxon>Eukaryota</taxon>
        <taxon>Metazoa</taxon>
        <taxon>Spiralia</taxon>
        <taxon>Lophotrochozoa</taxon>
        <taxon>Platyhelminthes</taxon>
        <taxon>Monogenea</taxon>
        <taxon>Polyopisthocotylea</taxon>
        <taxon>Polystomatidea</taxon>
        <taxon>Polystomatidae</taxon>
        <taxon>Protopolystoma</taxon>
    </lineage>
</organism>
<dbReference type="AlphaFoldDB" id="A0A3S5FHG9"/>
<evidence type="ECO:0000313" key="3">
    <source>
        <dbReference type="Proteomes" id="UP000784294"/>
    </source>
</evidence>
<comment type="caution">
    <text evidence="2">The sequence shown here is derived from an EMBL/GenBank/DDBJ whole genome shotgun (WGS) entry which is preliminary data.</text>
</comment>
<proteinExistence type="predicted"/>
<sequence>MTGQQRDAGLDLWSDLTTTPPGIHSFTPNANPHNNRRYRRSNKPSYSLNMHTHRSSRHFKTPEKEARTAGLSELADMRQFQMCIRYDALATKHSCKDCVGTIGCEEELGVGLAAVVPNNATRFVKLGQMATVHAVVIMLS</sequence>
<evidence type="ECO:0000256" key="1">
    <source>
        <dbReference type="SAM" id="MobiDB-lite"/>
    </source>
</evidence>
<feature type="region of interest" description="Disordered" evidence="1">
    <location>
        <begin position="19"/>
        <end position="63"/>
    </location>
</feature>
<feature type="compositionally biased region" description="Polar residues" evidence="1">
    <location>
        <begin position="19"/>
        <end position="33"/>
    </location>
</feature>
<accession>A0A3S5FHG9</accession>
<reference evidence="2" key="1">
    <citation type="submission" date="2018-11" db="EMBL/GenBank/DDBJ databases">
        <authorList>
            <consortium name="Pathogen Informatics"/>
        </authorList>
    </citation>
    <scope>NUCLEOTIDE SEQUENCE</scope>
</reference>
<name>A0A3S5FHG9_9PLAT</name>
<evidence type="ECO:0000313" key="2">
    <source>
        <dbReference type="EMBL" id="VEL44435.1"/>
    </source>
</evidence>